<dbReference type="PROSITE" id="PS00107">
    <property type="entry name" value="PROTEIN_KINASE_ATP"/>
    <property type="match status" value="1"/>
</dbReference>
<keyword evidence="7" id="KW-0808">Transferase</keyword>
<reference evidence="15" key="1">
    <citation type="journal article" date="2015" name="Nature">
        <title>Complex archaea that bridge the gap between prokaryotes and eukaryotes.</title>
        <authorList>
            <person name="Spang A."/>
            <person name="Saw J.H."/>
            <person name="Jorgensen S.L."/>
            <person name="Zaremba-Niedzwiedzka K."/>
            <person name="Martijn J."/>
            <person name="Lind A.E."/>
            <person name="van Eijk R."/>
            <person name="Schleper C."/>
            <person name="Guy L."/>
            <person name="Ettema T.J."/>
        </authorList>
    </citation>
    <scope>NUCLEOTIDE SEQUENCE</scope>
</reference>
<keyword evidence="9" id="KW-0548">Nucleotidyltransferase</keyword>
<keyword evidence="6" id="KW-0288">FMN</keyword>
<evidence type="ECO:0000256" key="9">
    <source>
        <dbReference type="ARBA" id="ARBA00022695"/>
    </source>
</evidence>
<dbReference type="GO" id="GO:0055085">
    <property type="term" value="P:transmembrane transport"/>
    <property type="evidence" value="ECO:0007669"/>
    <property type="project" value="InterPro"/>
</dbReference>
<dbReference type="InterPro" id="IPR000719">
    <property type="entry name" value="Prot_kinase_dom"/>
</dbReference>
<dbReference type="InterPro" id="IPR004338">
    <property type="entry name" value="NqrB/RnfD"/>
</dbReference>
<evidence type="ECO:0000256" key="1">
    <source>
        <dbReference type="ARBA" id="ARBA00012418"/>
    </source>
</evidence>
<feature type="non-terminal residue" evidence="15">
    <location>
        <position position="1"/>
    </location>
</feature>
<dbReference type="PANTHER" id="PTHR30578">
    <property type="entry name" value="ELECTRON TRANSPORT COMPLEX PROTEIN RNFD"/>
    <property type="match status" value="1"/>
</dbReference>
<keyword evidence="12" id="KW-0472">Membrane</keyword>
<evidence type="ECO:0000256" key="7">
    <source>
        <dbReference type="ARBA" id="ARBA00022679"/>
    </source>
</evidence>
<dbReference type="GO" id="GO:0005886">
    <property type="term" value="C:plasma membrane"/>
    <property type="evidence" value="ECO:0007669"/>
    <property type="project" value="TreeGrafter"/>
</dbReference>
<evidence type="ECO:0000313" key="15">
    <source>
        <dbReference type="EMBL" id="KKK83909.1"/>
    </source>
</evidence>
<dbReference type="GO" id="GO:0003899">
    <property type="term" value="F:DNA-directed RNA polymerase activity"/>
    <property type="evidence" value="ECO:0007669"/>
    <property type="project" value="UniProtKB-EC"/>
</dbReference>
<dbReference type="AlphaFoldDB" id="A0A0F9AZV2"/>
<keyword evidence="8" id="KW-0812">Transmembrane</keyword>
<dbReference type="GO" id="GO:0003677">
    <property type="term" value="F:DNA binding"/>
    <property type="evidence" value="ECO:0007669"/>
    <property type="project" value="InterPro"/>
</dbReference>
<dbReference type="SUPFAM" id="SSF64484">
    <property type="entry name" value="beta and beta-prime subunits of DNA dependent RNA-polymerase"/>
    <property type="match status" value="1"/>
</dbReference>
<sequence>LGSAMGIAAIAWLANPDVYANPLVHLCGGGLMMCAFFIATDPVSCPLTKMGRIIFGVGVGGLIMLIRLKGGYPEGVMYAILLMNSMIPLLEHDDPNRLLMGANMMRQQMVPDEPEPALVRTGNEPDEPGFWCGRNLLTAFVSWGGDTFDDGIVVSASAAAKLDFPNPLEPGDKLSNRHGTKGTVARILPDEQMPHLPDGSAVELIFSFIGCHTRLNFGQIREAILGRIARATGKPIICPPFQAPSADRIRAWLTEAGLDESGMEVLTDGKDGPALQRPSTVGWVYWGKLHHLAIEKIHATDAQQIPGYQIIEVVGSGAMATVYKAKQISLDRIVAVKIMPKHLSRDREFVERFYKEGRAAAQLNHNNIVQAIDVGEAGGYHYFVMEYVEGESIHEQMARGKKFTETETLNI</sequence>
<evidence type="ECO:0000256" key="8">
    <source>
        <dbReference type="ARBA" id="ARBA00022692"/>
    </source>
</evidence>
<keyword evidence="5" id="KW-0285">Flavoprotein</keyword>
<evidence type="ECO:0000256" key="12">
    <source>
        <dbReference type="ARBA" id="ARBA00023136"/>
    </source>
</evidence>
<keyword evidence="2" id="KW-0813">Transport</keyword>
<dbReference type="InterPro" id="IPR017441">
    <property type="entry name" value="Protein_kinase_ATP_BS"/>
</dbReference>
<accession>A0A0F9AZV2</accession>
<evidence type="ECO:0000256" key="5">
    <source>
        <dbReference type="ARBA" id="ARBA00022630"/>
    </source>
</evidence>
<dbReference type="EC" id="2.7.7.6" evidence="1"/>
<evidence type="ECO:0000256" key="11">
    <source>
        <dbReference type="ARBA" id="ARBA00022989"/>
    </source>
</evidence>
<evidence type="ECO:0000256" key="10">
    <source>
        <dbReference type="ARBA" id="ARBA00022967"/>
    </source>
</evidence>
<keyword evidence="10" id="KW-1278">Translocase</keyword>
<dbReference type="PROSITE" id="PS50011">
    <property type="entry name" value="PROTEIN_KINASE_DOM"/>
    <property type="match status" value="1"/>
</dbReference>
<keyword evidence="3" id="KW-0240">DNA-directed RNA polymerase</keyword>
<dbReference type="Pfam" id="PF00069">
    <property type="entry name" value="Pkinase"/>
    <property type="match status" value="1"/>
</dbReference>
<evidence type="ECO:0000256" key="3">
    <source>
        <dbReference type="ARBA" id="ARBA00022478"/>
    </source>
</evidence>
<evidence type="ECO:0000256" key="6">
    <source>
        <dbReference type="ARBA" id="ARBA00022643"/>
    </source>
</evidence>
<dbReference type="GO" id="GO:0000428">
    <property type="term" value="C:DNA-directed RNA polymerase complex"/>
    <property type="evidence" value="ECO:0007669"/>
    <property type="project" value="UniProtKB-KW"/>
</dbReference>
<dbReference type="EMBL" id="LAZR01052013">
    <property type="protein sequence ID" value="KKK83909.1"/>
    <property type="molecule type" value="Genomic_DNA"/>
</dbReference>
<dbReference type="InterPro" id="IPR037033">
    <property type="entry name" value="DNA-dir_RNAP_su2_hyb_sf"/>
</dbReference>
<dbReference type="InterPro" id="IPR011009">
    <property type="entry name" value="Kinase-like_dom_sf"/>
</dbReference>
<dbReference type="PANTHER" id="PTHR30578:SF0">
    <property type="entry name" value="ION-TRANSLOCATING OXIDOREDUCTASE COMPLEX SUBUNIT D"/>
    <property type="match status" value="1"/>
</dbReference>
<dbReference type="Gene3D" id="3.90.1100.10">
    <property type="match status" value="1"/>
</dbReference>
<gene>
    <name evidence="15" type="ORF">LCGC14_2788660</name>
</gene>
<evidence type="ECO:0000259" key="14">
    <source>
        <dbReference type="PROSITE" id="PS50011"/>
    </source>
</evidence>
<dbReference type="Gene3D" id="2.40.270.10">
    <property type="entry name" value="DNA-directed RNA polymerase, subunit 2, domain 6"/>
    <property type="match status" value="1"/>
</dbReference>
<name>A0A0F9AZV2_9ZZZZ</name>
<organism evidence="15">
    <name type="scientific">marine sediment metagenome</name>
    <dbReference type="NCBI Taxonomy" id="412755"/>
    <lineage>
        <taxon>unclassified sequences</taxon>
        <taxon>metagenomes</taxon>
        <taxon>ecological metagenomes</taxon>
    </lineage>
</organism>
<dbReference type="Gene3D" id="3.30.200.20">
    <property type="entry name" value="Phosphorylase Kinase, domain 1"/>
    <property type="match status" value="1"/>
</dbReference>
<evidence type="ECO:0000256" key="2">
    <source>
        <dbReference type="ARBA" id="ARBA00022448"/>
    </source>
</evidence>
<dbReference type="InterPro" id="IPR007120">
    <property type="entry name" value="DNA-dir_RNAP_su2_dom"/>
</dbReference>
<dbReference type="Pfam" id="PF00562">
    <property type="entry name" value="RNA_pol_Rpb2_6"/>
    <property type="match status" value="1"/>
</dbReference>
<evidence type="ECO:0000256" key="13">
    <source>
        <dbReference type="ARBA" id="ARBA00023163"/>
    </source>
</evidence>
<comment type="caution">
    <text evidence="15">The sequence shown here is derived from an EMBL/GenBank/DDBJ whole genome shotgun (WGS) entry which is preliminary data.</text>
</comment>
<dbReference type="GO" id="GO:0004672">
    <property type="term" value="F:protein kinase activity"/>
    <property type="evidence" value="ECO:0007669"/>
    <property type="project" value="InterPro"/>
</dbReference>
<dbReference type="GO" id="GO:0006351">
    <property type="term" value="P:DNA-templated transcription"/>
    <property type="evidence" value="ECO:0007669"/>
    <property type="project" value="InterPro"/>
</dbReference>
<protein>
    <recommendedName>
        <fullName evidence="1">DNA-directed RNA polymerase</fullName>
        <ecNumber evidence="1">2.7.7.6</ecNumber>
    </recommendedName>
</protein>
<dbReference type="GO" id="GO:0005524">
    <property type="term" value="F:ATP binding"/>
    <property type="evidence" value="ECO:0007669"/>
    <property type="project" value="InterPro"/>
</dbReference>
<proteinExistence type="predicted"/>
<keyword evidence="4" id="KW-0597">Phosphoprotein</keyword>
<dbReference type="Pfam" id="PF03116">
    <property type="entry name" value="NQR2_RnfD_RnfE"/>
    <property type="match status" value="1"/>
</dbReference>
<feature type="domain" description="Protein kinase" evidence="14">
    <location>
        <begin position="308"/>
        <end position="411"/>
    </location>
</feature>
<keyword evidence="11" id="KW-1133">Transmembrane helix</keyword>
<dbReference type="SUPFAM" id="SSF56112">
    <property type="entry name" value="Protein kinase-like (PK-like)"/>
    <property type="match status" value="1"/>
</dbReference>
<keyword evidence="13" id="KW-0804">Transcription</keyword>
<evidence type="ECO:0000256" key="4">
    <source>
        <dbReference type="ARBA" id="ARBA00022553"/>
    </source>
</evidence>
<feature type="non-terminal residue" evidence="15">
    <location>
        <position position="411"/>
    </location>
</feature>